<dbReference type="RefSeq" id="WP_130935357.1">
    <property type="nucleotide sequence ID" value="NZ_BMEE01000001.1"/>
</dbReference>
<evidence type="ECO:0000259" key="4">
    <source>
        <dbReference type="Pfam" id="PF13271"/>
    </source>
</evidence>
<reference evidence="6 7" key="1">
    <citation type="journal article" date="2015" name="Int. J. Syst. Evol. Microbiol.">
        <title>Hyunsoonleella pacifica sp. nov., isolated from seawater of South Pacific Gyre.</title>
        <authorList>
            <person name="Gao X."/>
            <person name="Zhang Z."/>
            <person name="Dai X."/>
            <person name="Zhang X.H."/>
        </authorList>
    </citation>
    <scope>NUCLEOTIDE SEQUENCE [LARGE SCALE GENOMIC DNA]</scope>
    <source>
        <strain evidence="6 7">SW033</strain>
    </source>
</reference>
<sequence length="1201" mass="139541">MPKWKVYISSTFIDLREYRQTLKNLIENQLKDKFELHPKIMERMYDTGDFQLFTEDCEKAVKESDIYVLIFGKRVGSYPPDEKRTYTEIEFDAAIRHNKKIFCLPLVEFDKNEVDNIEEYNRIKEKFRGKFSHPFKNETELENALFKCLFPFSFLNPINKKNPYKGLKSFGVNDGTYFFGRKKEINQCVKILRAKSGNIFLSIIGDSGIGKSSFVKAGIIYNLKQQDEFKKYNYVVITPGKKPFFNLRYSLLDAGIISSNDITSDEIINKLHNLIICIDQFEEIITQCNDKDKASLREREQLLELLTGISKMSKSHSSIIVLINFRSDFATALANFEFVSGNHQIKFLLNSLDYKLHPENWENSLKEIIAEPARVNGVKFHEELILSLLNDTKEIDGTLPILQFTLQMLWNDETIEDGIISTQEFVKISGNRGITGIIQEHAENVYRNVTRNGKNKKKELILKSLLVNLIEVTSNKKDVKRTVDKSSVFDSLNNHYDQSEVKQVFEYLVGEEGRLVSIWKSSASLNEDDEFEDDFSIEIVHEALIRRWERLKVWIDERRNALKYRDRLLNHIEGYENGDEKLLSLKKTRRANKWRSSNPDLSNEDINEFISKSQNSFMSKAKWSLSMIILFGSFLFAYFIWFQPYNKKKSFFKQLVNADYFFSLELPKDEEILQNFLDSLQNLTVDFNNYDYILDNLEFFKGLKRLEINEAPIKDLEFLKNLKNPHRLKFLRIYECSGLKKMKGVEVLDSIQFFELEGYDDETFIDVENLNSLKSLTTLILDFVEIEDLDFLSGLSGLKTLIISSCNFKNEQLSLKPLGNIELQNLDIDIYDSNWNIQTLEDMTYMDSLSLDFSYSEIKENFVNKFLEQTPNLKYLKISGDFSGKGLLKGNLNEKLKELDINSNEIFEFEILEDLKNLEVLGLSELIINEKPTLTEIKNLEKLDLRNIDGLNSLNEIGVMPKLKSISITNQNNLRNLDILNTTDGLEELSITYCDSLVDINFKGMLSDLKVFRLNGNRRLHELGNISNAGSLESLEFELNSEISDFNFLNDLRQLKSLKINLRNLISYNPIPNIHKLRSLDSLELRNSKYPISFNELEGLNSLEYLNIYRNTSLIDLHGLEKLESLNNLTLRNCPNLSNYQNLENLDQVKEINIFGISNKDSNFLYKKLPQGKIFIRFKESEGLSLSSIDSILEVNPNIKF</sequence>
<evidence type="ECO:0000256" key="1">
    <source>
        <dbReference type="ARBA" id="ARBA00022614"/>
    </source>
</evidence>
<evidence type="ECO:0000313" key="7">
    <source>
        <dbReference type="Proteomes" id="UP000292372"/>
    </source>
</evidence>
<evidence type="ECO:0000256" key="2">
    <source>
        <dbReference type="ARBA" id="ARBA00022737"/>
    </source>
</evidence>
<gene>
    <name evidence="6" type="ORF">EYD46_01895</name>
</gene>
<dbReference type="InterPro" id="IPR050836">
    <property type="entry name" value="SDS22/Internalin_LRR"/>
</dbReference>
<keyword evidence="7" id="KW-1185">Reference proteome</keyword>
<protein>
    <submittedName>
        <fullName evidence="6">DUF4062 domain-containing protein</fullName>
    </submittedName>
</protein>
<dbReference type="InterPro" id="IPR025139">
    <property type="entry name" value="DUF4062"/>
</dbReference>
<dbReference type="Gene3D" id="3.40.50.300">
    <property type="entry name" value="P-loop containing nucleotide triphosphate hydrolases"/>
    <property type="match status" value="1"/>
</dbReference>
<keyword evidence="3" id="KW-1133">Transmembrane helix</keyword>
<dbReference type="PROSITE" id="PS51450">
    <property type="entry name" value="LRR"/>
    <property type="match status" value="1"/>
</dbReference>
<dbReference type="Proteomes" id="UP000292372">
    <property type="component" value="Unassembled WGS sequence"/>
</dbReference>
<evidence type="ECO:0000313" key="6">
    <source>
        <dbReference type="EMBL" id="TBN18841.1"/>
    </source>
</evidence>
<accession>A0A4V2JBD6</accession>
<dbReference type="OrthoDB" id="414967at2"/>
<proteinExistence type="predicted"/>
<dbReference type="PANTHER" id="PTHR46652">
    <property type="entry name" value="LEUCINE-RICH REPEAT AND IQ DOMAIN-CONTAINING PROTEIN 1-RELATED"/>
    <property type="match status" value="1"/>
</dbReference>
<keyword evidence="3" id="KW-0812">Transmembrane</keyword>
<dbReference type="InterPro" id="IPR001611">
    <property type="entry name" value="Leu-rich_rpt"/>
</dbReference>
<dbReference type="InterPro" id="IPR032675">
    <property type="entry name" value="LRR_dom_sf"/>
</dbReference>
<dbReference type="SUPFAM" id="SSF52058">
    <property type="entry name" value="L domain-like"/>
    <property type="match status" value="2"/>
</dbReference>
<feature type="domain" description="DUF4062" evidence="4">
    <location>
        <begin position="5"/>
        <end position="94"/>
    </location>
</feature>
<keyword evidence="3" id="KW-0472">Membrane</keyword>
<dbReference type="PANTHER" id="PTHR46652:SF3">
    <property type="entry name" value="LEUCINE-RICH REPEAT-CONTAINING PROTEIN 9"/>
    <property type="match status" value="1"/>
</dbReference>
<organism evidence="6 7">
    <name type="scientific">Hyunsoonleella pacifica</name>
    <dbReference type="NCBI Taxonomy" id="1080224"/>
    <lineage>
        <taxon>Bacteria</taxon>
        <taxon>Pseudomonadati</taxon>
        <taxon>Bacteroidota</taxon>
        <taxon>Flavobacteriia</taxon>
        <taxon>Flavobacteriales</taxon>
        <taxon>Flavobacteriaceae</taxon>
    </lineage>
</organism>
<name>A0A4V2JBD6_9FLAO</name>
<dbReference type="EMBL" id="SIRS01000001">
    <property type="protein sequence ID" value="TBN18841.1"/>
    <property type="molecule type" value="Genomic_DNA"/>
</dbReference>
<feature type="domain" description="Novel STAND NTPase 1" evidence="5">
    <location>
        <begin position="163"/>
        <end position="579"/>
    </location>
</feature>
<evidence type="ECO:0000256" key="3">
    <source>
        <dbReference type="SAM" id="Phobius"/>
    </source>
</evidence>
<keyword evidence="1" id="KW-0433">Leucine-rich repeat</keyword>
<dbReference type="Gene3D" id="3.80.10.10">
    <property type="entry name" value="Ribonuclease Inhibitor"/>
    <property type="match status" value="2"/>
</dbReference>
<feature type="transmembrane region" description="Helical" evidence="3">
    <location>
        <begin position="623"/>
        <end position="642"/>
    </location>
</feature>
<dbReference type="InterPro" id="IPR049052">
    <property type="entry name" value="nSTAND1"/>
</dbReference>
<keyword evidence="2" id="KW-0677">Repeat</keyword>
<dbReference type="InterPro" id="IPR027417">
    <property type="entry name" value="P-loop_NTPase"/>
</dbReference>
<dbReference type="Pfam" id="PF20703">
    <property type="entry name" value="nSTAND1"/>
    <property type="match status" value="1"/>
</dbReference>
<comment type="caution">
    <text evidence="6">The sequence shown here is derived from an EMBL/GenBank/DDBJ whole genome shotgun (WGS) entry which is preliminary data.</text>
</comment>
<dbReference type="SUPFAM" id="SSF52540">
    <property type="entry name" value="P-loop containing nucleoside triphosphate hydrolases"/>
    <property type="match status" value="1"/>
</dbReference>
<dbReference type="AlphaFoldDB" id="A0A4V2JBD6"/>
<evidence type="ECO:0000259" key="5">
    <source>
        <dbReference type="Pfam" id="PF20703"/>
    </source>
</evidence>
<dbReference type="Pfam" id="PF13271">
    <property type="entry name" value="DUF4062"/>
    <property type="match status" value="1"/>
</dbReference>